<dbReference type="InterPro" id="IPR017871">
    <property type="entry name" value="ABC_transporter-like_CS"/>
</dbReference>
<dbReference type="SUPFAM" id="SSF52540">
    <property type="entry name" value="P-loop containing nucleoside triphosphate hydrolases"/>
    <property type="match status" value="1"/>
</dbReference>
<dbReference type="GO" id="GO:0016887">
    <property type="term" value="F:ATP hydrolysis activity"/>
    <property type="evidence" value="ECO:0007669"/>
    <property type="project" value="InterPro"/>
</dbReference>
<dbReference type="PROSITE" id="PS00211">
    <property type="entry name" value="ABC_TRANSPORTER_1"/>
    <property type="match status" value="1"/>
</dbReference>
<dbReference type="RefSeq" id="WP_094891258.1">
    <property type="nucleotide sequence ID" value="NZ_CP029426.2"/>
</dbReference>
<dbReference type="PROSITE" id="PS50893">
    <property type="entry name" value="ABC_TRANSPORTER_2"/>
    <property type="match status" value="1"/>
</dbReference>
<gene>
    <name evidence="8" type="ORF">CIT40_23125</name>
</gene>
<evidence type="ECO:0000256" key="4">
    <source>
        <dbReference type="ARBA" id="ARBA00022741"/>
    </source>
</evidence>
<keyword evidence="3" id="KW-0536">Nodulation</keyword>
<dbReference type="NCBIfam" id="TIGR03864">
    <property type="entry name" value="PQQ_ABC_ATP"/>
    <property type="match status" value="1"/>
</dbReference>
<dbReference type="PANTHER" id="PTHR42711">
    <property type="entry name" value="ABC TRANSPORTER ATP-BINDING PROTEIN"/>
    <property type="match status" value="1"/>
</dbReference>
<keyword evidence="5 8" id="KW-0067">ATP-binding</keyword>
<dbReference type="InterPro" id="IPR003593">
    <property type="entry name" value="AAA+_ATPase"/>
</dbReference>
<dbReference type="SMART" id="SM00382">
    <property type="entry name" value="AAA"/>
    <property type="match status" value="1"/>
</dbReference>
<dbReference type="GO" id="GO:0005524">
    <property type="term" value="F:ATP binding"/>
    <property type="evidence" value="ECO:0007669"/>
    <property type="project" value="UniProtKB-KW"/>
</dbReference>
<evidence type="ECO:0000313" key="9">
    <source>
        <dbReference type="Proteomes" id="UP000215884"/>
    </source>
</evidence>
<reference evidence="8 9" key="1">
    <citation type="journal article" date="2017" name="Syst. Appl. Microbiol.">
        <title>Soybeans inoculated with root zone soils of Canadian native legumes harbour diverse and novel Bradyrhizobium spp. that possess agricultural potential.</title>
        <authorList>
            <person name="Bromfield E.S.P."/>
            <person name="Cloutier S."/>
            <person name="Tambong J.T."/>
            <person name="Tran Thi T.V."/>
        </authorList>
    </citation>
    <scope>NUCLEOTIDE SEQUENCE [LARGE SCALE GENOMIC DNA]</scope>
    <source>
        <strain evidence="8 9">39S1MB</strain>
    </source>
</reference>
<organism evidence="8 9">
    <name type="scientific">Bradyrhizobium amphicarpaeae</name>
    <dbReference type="NCBI Taxonomy" id="1404768"/>
    <lineage>
        <taxon>Bacteria</taxon>
        <taxon>Pseudomonadati</taxon>
        <taxon>Pseudomonadota</taxon>
        <taxon>Alphaproteobacteria</taxon>
        <taxon>Hyphomicrobiales</taxon>
        <taxon>Nitrobacteraceae</taxon>
        <taxon>Bradyrhizobium</taxon>
    </lineage>
</organism>
<evidence type="ECO:0000256" key="1">
    <source>
        <dbReference type="ARBA" id="ARBA00005417"/>
    </source>
</evidence>
<dbReference type="KEGG" id="brq:CIT40_23125"/>
<dbReference type="PANTHER" id="PTHR42711:SF5">
    <property type="entry name" value="ABC TRANSPORTER ATP-BINDING PROTEIN NATA"/>
    <property type="match status" value="1"/>
</dbReference>
<comment type="similarity">
    <text evidence="1">Belongs to the ABC transporter superfamily.</text>
</comment>
<keyword evidence="2" id="KW-0813">Transport</keyword>
<accession>A0A2U8PY50</accession>
<dbReference type="EMBL" id="CP029426">
    <property type="protein sequence ID" value="AWM02632.1"/>
    <property type="molecule type" value="Genomic_DNA"/>
</dbReference>
<keyword evidence="4" id="KW-0547">Nucleotide-binding</keyword>
<feature type="domain" description="ABC transporter" evidence="7">
    <location>
        <begin position="24"/>
        <end position="254"/>
    </location>
</feature>
<dbReference type="InterPro" id="IPR022467">
    <property type="entry name" value="ABC_transprt_ATP-bd_su_PQQ"/>
</dbReference>
<evidence type="ECO:0000256" key="5">
    <source>
        <dbReference type="ARBA" id="ARBA00022840"/>
    </source>
</evidence>
<name>A0A2U8PY50_9BRAD</name>
<dbReference type="InterPro" id="IPR003439">
    <property type="entry name" value="ABC_transporter-like_ATP-bd"/>
</dbReference>
<dbReference type="Pfam" id="PF00005">
    <property type="entry name" value="ABC_tran"/>
    <property type="match status" value="1"/>
</dbReference>
<reference evidence="8 9" key="2">
    <citation type="journal article" date="2019" name="Int. J. Syst. Evol. Microbiol.">
        <title>Description and complete genome sequence of Bradyrhizobium amphicarpaeae sp. nov., harbouring photosystem and nitrogen-fixation genes.</title>
        <authorList>
            <person name="Bromfield E.S.P."/>
            <person name="Cloutier S."/>
            <person name="Nguyen H.D.T."/>
        </authorList>
    </citation>
    <scope>NUCLEOTIDE SEQUENCE [LARGE SCALE GENOMIC DNA]</scope>
    <source>
        <strain evidence="8 9">39S1MB</strain>
    </source>
</reference>
<dbReference type="InterPro" id="IPR050763">
    <property type="entry name" value="ABC_transporter_ATP-binding"/>
</dbReference>
<keyword evidence="9" id="KW-1185">Reference proteome</keyword>
<dbReference type="Gene3D" id="3.40.50.300">
    <property type="entry name" value="P-loop containing nucleotide triphosphate hydrolases"/>
    <property type="match status" value="1"/>
</dbReference>
<evidence type="ECO:0000256" key="2">
    <source>
        <dbReference type="ARBA" id="ARBA00022448"/>
    </source>
</evidence>
<evidence type="ECO:0000256" key="6">
    <source>
        <dbReference type="ARBA" id="ARBA00024722"/>
    </source>
</evidence>
<dbReference type="Proteomes" id="UP000215884">
    <property type="component" value="Chromosome"/>
</dbReference>
<proteinExistence type="inferred from homology"/>
<sequence>MTSPAPSPQPQAAPEPNTAAVPALSIDGVSHAYGSRRALIDVSFNVQPASFTALLGLNGAGKSTLFSLITRLFGIQSGRVGIFGHDISKSPGEALRLLGVVFQPRTLDLDLSLTQNLLYHAALHGISRSEAAARSADLLGRIGLADRAGSKVRDLSGGQMRRLEIARALLHRPRLLLLDEPTVGLDVKARADIINQVRQLVTEQGIGVLWATHLFDEIMPSDDLVVLHQGRVLAKGPMSRVVTEAGAQDVNTAFMRLTGAQTMPGGGA</sequence>
<protein>
    <submittedName>
        <fullName evidence="8">ABC transporter ATP-binding protein</fullName>
    </submittedName>
</protein>
<comment type="function">
    <text evidence="6">Involved in beta-(1--&gt;2)glucan export. Transmembrane domains (TMD) form a pore in the inner membrane and the ATP-binding domain (NBD) is responsible for energy generation.</text>
</comment>
<evidence type="ECO:0000256" key="3">
    <source>
        <dbReference type="ARBA" id="ARBA00022458"/>
    </source>
</evidence>
<dbReference type="AlphaFoldDB" id="A0A2U8PY50"/>
<dbReference type="InterPro" id="IPR027417">
    <property type="entry name" value="P-loop_NTPase"/>
</dbReference>
<dbReference type="OrthoDB" id="9778547at2"/>
<evidence type="ECO:0000313" key="8">
    <source>
        <dbReference type="EMBL" id="AWM02632.1"/>
    </source>
</evidence>
<evidence type="ECO:0000259" key="7">
    <source>
        <dbReference type="PROSITE" id="PS50893"/>
    </source>
</evidence>